<reference evidence="3" key="1">
    <citation type="submission" date="2025-08" db="UniProtKB">
        <authorList>
            <consortium name="Ensembl"/>
        </authorList>
    </citation>
    <scope>IDENTIFICATION</scope>
</reference>
<dbReference type="Ensembl" id="ENSGMOT00000020315.2">
    <property type="protein sequence ID" value="ENSGMOP00000019832.2"/>
    <property type="gene ID" value="ENSGMOG00000018417.2"/>
</dbReference>
<sequence length="480" mass="54683">MKKCVCELCNCGRHRCPHKPTSLYGKGNTTTCDLTEYSERFPVYTGLYNPPNSMKPKPEIDTDKKRMDGTTTFKTDFIAHEVTRRQGRQPAEYRPNPEKIDLGTTYNKDFNPYEFSQPSFAVRPKDMTHSMDKHKMVTIPSYKDDFKQWEIHRQPLIKPKYSYRPPTCKFGGPTTFQDDFIHGGAMAQRASFKPPNVVPSTSIPMESFTSNRHAFVSHVLEPRWQRPPETYKPSGQPLESLTTNRHDFQGLAGGVPASCKPKTNEYSCMAASSLPIQGSTENKEQFKSWPISLPHFHKKEMYVGPTEHMDMGTTMANAYVKHQIQPFIFAKAQPTAKMSSAPLENRTTMREDFPSWGVHTRQPIVRNDEMYKSRGKIEDLTTFRAHFTAHELTPNKNFKPPNQPPRSDAPMEDSTMYRSEFTPKRITVCPASFELPPGYMFEDSDDRGHKYFSKMSPKGNSLQLPPDNALAPMQSAVAVG</sequence>
<feature type="compositionally biased region" description="Basic and acidic residues" evidence="2">
    <location>
        <begin position="56"/>
        <end position="67"/>
    </location>
</feature>
<dbReference type="GeneTree" id="ENSGT00390000007252"/>
<reference evidence="3" key="2">
    <citation type="submission" date="2025-09" db="UniProtKB">
        <authorList>
            <consortium name="Ensembl"/>
        </authorList>
    </citation>
    <scope>IDENTIFICATION</scope>
</reference>
<gene>
    <name evidence="3" type="primary">SAXO2</name>
    <name evidence="3" type="synonym">saxo2</name>
</gene>
<evidence type="ECO:0000313" key="4">
    <source>
        <dbReference type="Proteomes" id="UP000694546"/>
    </source>
</evidence>
<dbReference type="GO" id="GO:0008017">
    <property type="term" value="F:microtubule binding"/>
    <property type="evidence" value="ECO:0007669"/>
    <property type="project" value="InterPro"/>
</dbReference>
<accession>A0A8C4ZRK4</accession>
<dbReference type="GO" id="GO:0005879">
    <property type="term" value="C:axonemal microtubule"/>
    <property type="evidence" value="ECO:0007669"/>
    <property type="project" value="TreeGrafter"/>
</dbReference>
<feature type="region of interest" description="Disordered" evidence="2">
    <location>
        <begin position="48"/>
        <end position="67"/>
    </location>
</feature>
<evidence type="ECO:0000256" key="1">
    <source>
        <dbReference type="ARBA" id="ARBA00008738"/>
    </source>
</evidence>
<dbReference type="RefSeq" id="XP_030232944.1">
    <property type="nucleotide sequence ID" value="XM_030377084.1"/>
</dbReference>
<dbReference type="Pfam" id="PF05217">
    <property type="entry name" value="SAXO1-2"/>
    <property type="match status" value="1"/>
</dbReference>
<dbReference type="AlphaFoldDB" id="A0A8C4ZRK4"/>
<dbReference type="OMA" id="PRCICEI"/>
<evidence type="ECO:0000313" key="3">
    <source>
        <dbReference type="Ensembl" id="ENSGMOP00000019832.2"/>
    </source>
</evidence>
<dbReference type="GO" id="GO:0036126">
    <property type="term" value="C:sperm flagellum"/>
    <property type="evidence" value="ECO:0007669"/>
    <property type="project" value="TreeGrafter"/>
</dbReference>
<dbReference type="Proteomes" id="UP000694546">
    <property type="component" value="Chromosome 14"/>
</dbReference>
<dbReference type="GO" id="GO:0005814">
    <property type="term" value="C:centriole"/>
    <property type="evidence" value="ECO:0007669"/>
    <property type="project" value="TreeGrafter"/>
</dbReference>
<dbReference type="GO" id="GO:0036064">
    <property type="term" value="C:ciliary basal body"/>
    <property type="evidence" value="ECO:0007669"/>
    <property type="project" value="TreeGrafter"/>
</dbReference>
<name>A0A8C4ZRK4_GADMO</name>
<evidence type="ECO:0000256" key="2">
    <source>
        <dbReference type="SAM" id="MobiDB-lite"/>
    </source>
</evidence>
<proteinExistence type="inferred from homology"/>
<dbReference type="InterPro" id="IPR033336">
    <property type="entry name" value="SAXO1/2"/>
</dbReference>
<feature type="region of interest" description="Disordered" evidence="2">
    <location>
        <begin position="393"/>
        <end position="413"/>
    </location>
</feature>
<dbReference type="OrthoDB" id="365640at2759"/>
<comment type="similarity">
    <text evidence="1">Belongs to the FAM154 family.</text>
</comment>
<dbReference type="PANTHER" id="PTHR31516:SF17">
    <property type="entry name" value="STABILIZER OF AXONEMAL MICROTUBULES 2"/>
    <property type="match status" value="1"/>
</dbReference>
<dbReference type="GeneID" id="115558708"/>
<organism evidence="3 4">
    <name type="scientific">Gadus morhua</name>
    <name type="common">Atlantic cod</name>
    <dbReference type="NCBI Taxonomy" id="8049"/>
    <lineage>
        <taxon>Eukaryota</taxon>
        <taxon>Metazoa</taxon>
        <taxon>Chordata</taxon>
        <taxon>Craniata</taxon>
        <taxon>Vertebrata</taxon>
        <taxon>Euteleostomi</taxon>
        <taxon>Actinopterygii</taxon>
        <taxon>Neopterygii</taxon>
        <taxon>Teleostei</taxon>
        <taxon>Neoteleostei</taxon>
        <taxon>Acanthomorphata</taxon>
        <taxon>Zeiogadaria</taxon>
        <taxon>Gadariae</taxon>
        <taxon>Gadiformes</taxon>
        <taxon>Gadoidei</taxon>
        <taxon>Gadidae</taxon>
        <taxon>Gadus</taxon>
    </lineage>
</organism>
<protein>
    <submittedName>
        <fullName evidence="3">Stabilizer of axonemal microtubules 2</fullName>
    </submittedName>
</protein>
<dbReference type="PANTHER" id="PTHR31516">
    <property type="entry name" value="STABILIZER OF AXONEMAL MICROTUBULES 2"/>
    <property type="match status" value="1"/>
</dbReference>
<keyword evidence="4" id="KW-1185">Reference proteome</keyword>